<dbReference type="SUPFAM" id="SSF46785">
    <property type="entry name" value="Winged helix' DNA-binding domain"/>
    <property type="match status" value="1"/>
</dbReference>
<feature type="domain" description="HTH marR-type" evidence="6">
    <location>
        <begin position="17"/>
        <end position="150"/>
    </location>
</feature>
<evidence type="ECO:0000256" key="3">
    <source>
        <dbReference type="ARBA" id="ARBA00023015"/>
    </source>
</evidence>
<dbReference type="SMART" id="SM00347">
    <property type="entry name" value="HTH_MARR"/>
    <property type="match status" value="1"/>
</dbReference>
<dbReference type="Proteomes" id="UP001595462">
    <property type="component" value="Unassembled WGS sequence"/>
</dbReference>
<reference evidence="8" key="1">
    <citation type="journal article" date="2019" name="Int. J. Syst. Evol. Microbiol.">
        <title>The Global Catalogue of Microorganisms (GCM) 10K type strain sequencing project: providing services to taxonomists for standard genome sequencing and annotation.</title>
        <authorList>
            <consortium name="The Broad Institute Genomics Platform"/>
            <consortium name="The Broad Institute Genome Sequencing Center for Infectious Disease"/>
            <person name="Wu L."/>
            <person name="Ma J."/>
        </authorList>
    </citation>
    <scope>NUCLEOTIDE SEQUENCE [LARGE SCALE GENOMIC DNA]</scope>
    <source>
        <strain evidence="8">KCTC 52640</strain>
    </source>
</reference>
<dbReference type="PRINTS" id="PR00598">
    <property type="entry name" value="HTHMARR"/>
</dbReference>
<dbReference type="Gene3D" id="1.10.10.10">
    <property type="entry name" value="Winged helix-like DNA-binding domain superfamily/Winged helix DNA-binding domain"/>
    <property type="match status" value="1"/>
</dbReference>
<gene>
    <name evidence="7" type="ORF">ACFOSU_19655</name>
</gene>
<name>A0ABV7EW41_9GAMM</name>
<evidence type="ECO:0000259" key="6">
    <source>
        <dbReference type="PROSITE" id="PS50995"/>
    </source>
</evidence>
<evidence type="ECO:0000256" key="2">
    <source>
        <dbReference type="ARBA" id="ARBA00022490"/>
    </source>
</evidence>
<protein>
    <submittedName>
        <fullName evidence="7">MarR family winged helix-turn-helix transcriptional regulator</fullName>
    </submittedName>
</protein>
<sequence>MGEPSRSNADDHFPGLQEQLCFSLYTATHRIIRAYRPMLEPLGLTYVQYLVMLVLWEQTPRSVGELGSQLHLDSGTLTPLLKRMEKAGFVVRERDSDDERRVLIFLTEKGRDLRAKSSEIYDSMLCHTELTRPEALQLRERLMELADTLR</sequence>
<dbReference type="EMBL" id="JBHRSS010000010">
    <property type="protein sequence ID" value="MFC3106093.1"/>
    <property type="molecule type" value="Genomic_DNA"/>
</dbReference>
<dbReference type="InterPro" id="IPR036390">
    <property type="entry name" value="WH_DNA-bd_sf"/>
</dbReference>
<proteinExistence type="predicted"/>
<evidence type="ECO:0000256" key="5">
    <source>
        <dbReference type="ARBA" id="ARBA00023163"/>
    </source>
</evidence>
<keyword evidence="5" id="KW-0804">Transcription</keyword>
<dbReference type="RefSeq" id="WP_380691676.1">
    <property type="nucleotide sequence ID" value="NZ_JBHRSS010000010.1"/>
</dbReference>
<keyword evidence="2" id="KW-0963">Cytoplasm</keyword>
<comment type="caution">
    <text evidence="7">The sequence shown here is derived from an EMBL/GenBank/DDBJ whole genome shotgun (WGS) entry which is preliminary data.</text>
</comment>
<evidence type="ECO:0000256" key="1">
    <source>
        <dbReference type="ARBA" id="ARBA00004496"/>
    </source>
</evidence>
<dbReference type="InterPro" id="IPR000835">
    <property type="entry name" value="HTH_MarR-typ"/>
</dbReference>
<accession>A0ABV7EW41</accession>
<dbReference type="PANTHER" id="PTHR33164:SF5">
    <property type="entry name" value="ORGANIC HYDROPEROXIDE RESISTANCE TRANSCRIPTIONAL REGULATOR"/>
    <property type="match status" value="1"/>
</dbReference>
<evidence type="ECO:0000313" key="8">
    <source>
        <dbReference type="Proteomes" id="UP001595462"/>
    </source>
</evidence>
<dbReference type="PANTHER" id="PTHR33164">
    <property type="entry name" value="TRANSCRIPTIONAL REGULATOR, MARR FAMILY"/>
    <property type="match status" value="1"/>
</dbReference>
<organism evidence="7 8">
    <name type="scientific">Salinisphaera aquimarina</name>
    <dbReference type="NCBI Taxonomy" id="2094031"/>
    <lineage>
        <taxon>Bacteria</taxon>
        <taxon>Pseudomonadati</taxon>
        <taxon>Pseudomonadota</taxon>
        <taxon>Gammaproteobacteria</taxon>
        <taxon>Salinisphaerales</taxon>
        <taxon>Salinisphaeraceae</taxon>
        <taxon>Salinisphaera</taxon>
    </lineage>
</organism>
<evidence type="ECO:0000313" key="7">
    <source>
        <dbReference type="EMBL" id="MFC3106093.1"/>
    </source>
</evidence>
<keyword evidence="8" id="KW-1185">Reference proteome</keyword>
<evidence type="ECO:0000256" key="4">
    <source>
        <dbReference type="ARBA" id="ARBA00023125"/>
    </source>
</evidence>
<keyword evidence="3" id="KW-0805">Transcription regulation</keyword>
<dbReference type="PROSITE" id="PS50995">
    <property type="entry name" value="HTH_MARR_2"/>
    <property type="match status" value="1"/>
</dbReference>
<dbReference type="InterPro" id="IPR036388">
    <property type="entry name" value="WH-like_DNA-bd_sf"/>
</dbReference>
<dbReference type="InterPro" id="IPR055166">
    <property type="entry name" value="Transc_reg_Sar_Rot_HTH"/>
</dbReference>
<comment type="subcellular location">
    <subcellularLocation>
        <location evidence="1">Cytoplasm</location>
    </subcellularLocation>
</comment>
<keyword evidence="4" id="KW-0238">DNA-binding</keyword>
<dbReference type="InterPro" id="IPR039422">
    <property type="entry name" value="MarR/SlyA-like"/>
</dbReference>
<dbReference type="Pfam" id="PF22381">
    <property type="entry name" value="Staph_reg_Sar_Rot"/>
    <property type="match status" value="1"/>
</dbReference>